<dbReference type="InterPro" id="IPR037756">
    <property type="entry name" value="C2D_Tricalbin"/>
</dbReference>
<evidence type="ECO:0000256" key="6">
    <source>
        <dbReference type="SAM" id="MobiDB-lite"/>
    </source>
</evidence>
<name>A0A1V2LNK4_PICKU</name>
<reference evidence="11" key="1">
    <citation type="journal article" date="2017" name="Genome Announc.">
        <title>Genome sequences of Cyberlindnera fabianii 65, Pichia kudriavzevii 129, and Saccharomyces cerevisiae 131 isolated from fermented masau fruits in Zimbabwe.</title>
        <authorList>
            <person name="van Rijswijck I.M.H."/>
            <person name="Derks M.F.L."/>
            <person name="Abee T."/>
            <person name="de Ridder D."/>
            <person name="Smid E.J."/>
        </authorList>
    </citation>
    <scope>NUCLEOTIDE SEQUENCE [LARGE SCALE GENOMIC DNA]</scope>
    <source>
        <strain evidence="11">129</strain>
    </source>
</reference>
<evidence type="ECO:0000256" key="4">
    <source>
        <dbReference type="ARBA" id="ARBA00023121"/>
    </source>
</evidence>
<dbReference type="CDD" id="cd04040">
    <property type="entry name" value="C2D_Tricalbin-like"/>
    <property type="match status" value="1"/>
</dbReference>
<feature type="domain" description="C2" evidence="8">
    <location>
        <begin position="400"/>
        <end position="525"/>
    </location>
</feature>
<keyword evidence="3" id="KW-0445">Lipid transport</keyword>
<feature type="compositionally biased region" description="Low complexity" evidence="6">
    <location>
        <begin position="16"/>
        <end position="27"/>
    </location>
</feature>
<dbReference type="InterPro" id="IPR017147">
    <property type="entry name" value="Tricalbin"/>
</dbReference>
<keyword evidence="7" id="KW-0812">Transmembrane</keyword>
<feature type="region of interest" description="Disordered" evidence="6">
    <location>
        <begin position="850"/>
        <end position="872"/>
    </location>
</feature>
<dbReference type="CDD" id="cd04044">
    <property type="entry name" value="C2A_Tricalbin-like"/>
    <property type="match status" value="1"/>
</dbReference>
<dbReference type="Pfam" id="PF00168">
    <property type="entry name" value="C2"/>
    <property type="match status" value="4"/>
</dbReference>
<dbReference type="SUPFAM" id="SSF49562">
    <property type="entry name" value="C2 domain (Calcium/lipid-binding domain, CaLB)"/>
    <property type="match status" value="4"/>
</dbReference>
<evidence type="ECO:0000256" key="2">
    <source>
        <dbReference type="ARBA" id="ARBA00022448"/>
    </source>
</evidence>
<sequence length="1204" mass="135228">MSLEDPHIQPPEQTAARDSSASISSIDHLIEDNKLDSSSETSLEEDHTVEHEEERANSAQPAKLNIGAPVSRSIGSKLRKAREEKEAAKRSPHAAAFRGWKEVTGYDDSFALSPVDEIMDLLTRSTSLEEILPENLYGEWFHGVGALLTACLLSSIVGYFRLSLGPVFFITIIFGLYYRSSIRKYRLNLRLQAQREFSVHAIEDDFESLDWLNVFLDKYWVYLEPSISQQITEIVNPMVAELDAIPAFVREIWIQSLTLGTKPPRVDRVRTLDRTADDVTVMDWTFSLIPNAQADTTVKQMRNHANFEIIVKAKIFGVTVPVLISNISMRADARIRLRMMSNFPHIQTVNVSLSDTPDFDFIFKIIGSNSIFGFELFNIPGLYMMVKEMVKKYLGPMLFQPLSFELNLEQLLAGNGASGALGILELNVKSAEGLVAADTFNNTIDPYFTFGFQKNVKAKTKIVYDTMNPIYNETIRVILNSSSDPLAIKLYDENISDGRKDKFMGAALYDLDELISKTELKNLKIPILRNNYPAGSINLDIKYMKSLQGSKLPDGSFSPPPDYNTGVAKIVLSGARSFTSKDDEKKSVYAQLYLSGEKRLETPVAKNSNKASWSCDFEEIIYDRSKARVRVILRESSKENKILGSATLRLVDIIDASYVGNSWFPLSNNQGEIEISCNWNSVRIPGVKGALGYSEPFGVLRVYIEKASDLVRINKVGSIDPYFRVLVNGLQKGRTLTMDSTYDPKYYQSMYIPVSSVNQRITIEGMDVARHGQDRTLGSFQIRLNEFIDYNNEGKPIETSGELKEAKLFHRRKGAKGSVTYSIAFYPIKQVVTPEEAETEKKEAAELQAKIDAEEKKASNDKKDRSTEELSEQNNLALDTLHKDILPIEDIAKFDTGVLVFTLLGSKFSNSGYFQVFFDKNGYPEYETSISGNTNLQRTFDYLVKEMQKYSLMTFRIVEKKNTPLTKNALKEITVPTIKVLEHSYGKQTSLNIGDSSNTISFTTKFLPAMISSLPPADSIGNSGTLNIEFVGARELLSKDSNGKSDPFVKAYLNGDEFYKSKTIKKTLEPTWNESTSISIDSRVQSVIRFKVNDWDFGLEQDDKIGEYTYALKQLDPFDTEMKDYNFELIGEEGEYAGTLEVRMSFKPEYHTLLSAEKSLPNPGNIAIDGAGKILNTPGKVLGTASKIGSKAFGVFKKKHHDEE</sequence>
<evidence type="ECO:0000256" key="3">
    <source>
        <dbReference type="ARBA" id="ARBA00023055"/>
    </source>
</evidence>
<dbReference type="Proteomes" id="UP000189274">
    <property type="component" value="Unassembled WGS sequence"/>
</dbReference>
<feature type="transmembrane region" description="Helical" evidence="7">
    <location>
        <begin position="158"/>
        <end position="178"/>
    </location>
</feature>
<feature type="domain" description="C2" evidence="8">
    <location>
        <begin position="549"/>
        <end position="664"/>
    </location>
</feature>
<comment type="subcellular location">
    <subcellularLocation>
        <location evidence="1">Membrane</location>
    </subcellularLocation>
</comment>
<comment type="caution">
    <text evidence="10">The sequence shown here is derived from an EMBL/GenBank/DDBJ whole genome shotgun (WGS) entry which is preliminary data.</text>
</comment>
<dbReference type="CDD" id="cd21678">
    <property type="entry name" value="SMP_TCB"/>
    <property type="match status" value="1"/>
</dbReference>
<feature type="transmembrane region" description="Helical" evidence="7">
    <location>
        <begin position="309"/>
        <end position="329"/>
    </location>
</feature>
<dbReference type="PROSITE" id="PS51847">
    <property type="entry name" value="SMP"/>
    <property type="match status" value="1"/>
</dbReference>
<dbReference type="GO" id="GO:0016020">
    <property type="term" value="C:membrane"/>
    <property type="evidence" value="ECO:0007669"/>
    <property type="project" value="UniProtKB-SubCell"/>
</dbReference>
<gene>
    <name evidence="10" type="ORF">BOH78_2157</name>
</gene>
<evidence type="ECO:0000313" key="11">
    <source>
        <dbReference type="Proteomes" id="UP000189274"/>
    </source>
</evidence>
<dbReference type="GO" id="GO:0061817">
    <property type="term" value="P:endoplasmic reticulum-plasma membrane tethering"/>
    <property type="evidence" value="ECO:0007669"/>
    <property type="project" value="InterPro"/>
</dbReference>
<feature type="domain" description="C2" evidence="8">
    <location>
        <begin position="683"/>
        <end position="797"/>
    </location>
</feature>
<dbReference type="SMART" id="SM00239">
    <property type="entry name" value="C2"/>
    <property type="match status" value="4"/>
</dbReference>
<evidence type="ECO:0000259" key="9">
    <source>
        <dbReference type="PROSITE" id="PS51847"/>
    </source>
</evidence>
<evidence type="ECO:0000259" key="8">
    <source>
        <dbReference type="PROSITE" id="PS50004"/>
    </source>
</evidence>
<dbReference type="PROSITE" id="PS50004">
    <property type="entry name" value="C2"/>
    <property type="match status" value="4"/>
</dbReference>
<dbReference type="PANTHER" id="PTHR46980">
    <property type="entry name" value="TRICALBIN-1-RELATED"/>
    <property type="match status" value="1"/>
</dbReference>
<protein>
    <submittedName>
        <fullName evidence="10">Tricalbin-1</fullName>
    </submittedName>
</protein>
<dbReference type="PIRSF" id="PIRSF037232">
    <property type="entry name" value="Tricalbin"/>
    <property type="match status" value="1"/>
</dbReference>
<evidence type="ECO:0000256" key="1">
    <source>
        <dbReference type="ARBA" id="ARBA00004370"/>
    </source>
</evidence>
<feature type="compositionally biased region" description="Basic and acidic residues" evidence="6">
    <location>
        <begin position="850"/>
        <end position="868"/>
    </location>
</feature>
<dbReference type="InterPro" id="IPR037761">
    <property type="entry name" value="C2A_Tricalbin"/>
</dbReference>
<feature type="compositionally biased region" description="Basic and acidic residues" evidence="6">
    <location>
        <begin position="28"/>
        <end position="37"/>
    </location>
</feature>
<dbReference type="GO" id="GO:0008289">
    <property type="term" value="F:lipid binding"/>
    <property type="evidence" value="ECO:0007669"/>
    <property type="project" value="UniProtKB-KW"/>
</dbReference>
<evidence type="ECO:0000256" key="5">
    <source>
        <dbReference type="ARBA" id="ARBA00023136"/>
    </source>
</evidence>
<proteinExistence type="predicted"/>
<dbReference type="AlphaFoldDB" id="A0A1V2LNK4"/>
<accession>A0A1V2LNK4</accession>
<dbReference type="InterPro" id="IPR056910">
    <property type="entry name" value="TCB1-3_C2"/>
</dbReference>
<evidence type="ECO:0000256" key="7">
    <source>
        <dbReference type="SAM" id="Phobius"/>
    </source>
</evidence>
<dbReference type="GO" id="GO:0071944">
    <property type="term" value="C:cell periphery"/>
    <property type="evidence" value="ECO:0007669"/>
    <property type="project" value="UniProtKB-ARBA"/>
</dbReference>
<feature type="compositionally biased region" description="Basic and acidic residues" evidence="6">
    <location>
        <begin position="44"/>
        <end position="56"/>
    </location>
</feature>
<keyword evidence="2" id="KW-0813">Transport</keyword>
<feature type="domain" description="SMP-LTD" evidence="9">
    <location>
        <begin position="205"/>
        <end position="409"/>
    </location>
</feature>
<dbReference type="Pfam" id="PF24920">
    <property type="entry name" value="C2_TCB1"/>
    <property type="match status" value="1"/>
</dbReference>
<dbReference type="InterPro" id="IPR035892">
    <property type="entry name" value="C2_domain_sf"/>
</dbReference>
<dbReference type="Gene3D" id="2.60.40.150">
    <property type="entry name" value="C2 domain"/>
    <property type="match status" value="4"/>
</dbReference>
<dbReference type="InterPro" id="IPR000008">
    <property type="entry name" value="C2_dom"/>
</dbReference>
<dbReference type="VEuPathDB" id="FungiDB:C5L36_0B03240"/>
<keyword evidence="7" id="KW-1133">Transmembrane helix</keyword>
<keyword evidence="4" id="KW-0446">Lipid-binding</keyword>
<feature type="domain" description="C2" evidence="8">
    <location>
        <begin position="1006"/>
        <end position="1125"/>
    </location>
</feature>
<dbReference type="InterPro" id="IPR052455">
    <property type="entry name" value="Tricalbin_domain"/>
</dbReference>
<dbReference type="InterPro" id="IPR031468">
    <property type="entry name" value="SMP_LBD"/>
</dbReference>
<feature type="region of interest" description="Disordered" evidence="6">
    <location>
        <begin position="1"/>
        <end position="66"/>
    </location>
</feature>
<keyword evidence="5 7" id="KW-0472">Membrane</keyword>
<dbReference type="EMBL" id="MQVM01000008">
    <property type="protein sequence ID" value="ONH74916.1"/>
    <property type="molecule type" value="Genomic_DNA"/>
</dbReference>
<dbReference type="GO" id="GO:0006869">
    <property type="term" value="P:lipid transport"/>
    <property type="evidence" value="ECO:0007669"/>
    <property type="project" value="UniProtKB-KW"/>
</dbReference>
<organism evidence="10 11">
    <name type="scientific">Pichia kudriavzevii</name>
    <name type="common">Yeast</name>
    <name type="synonym">Issatchenkia orientalis</name>
    <dbReference type="NCBI Taxonomy" id="4909"/>
    <lineage>
        <taxon>Eukaryota</taxon>
        <taxon>Fungi</taxon>
        <taxon>Dikarya</taxon>
        <taxon>Ascomycota</taxon>
        <taxon>Saccharomycotina</taxon>
        <taxon>Pichiomycetes</taxon>
        <taxon>Pichiales</taxon>
        <taxon>Pichiaceae</taxon>
        <taxon>Pichia</taxon>
    </lineage>
</organism>
<dbReference type="PANTHER" id="PTHR46980:SF2">
    <property type="entry name" value="TRICALBIN-1-RELATED"/>
    <property type="match status" value="1"/>
</dbReference>
<dbReference type="Pfam" id="PF25669">
    <property type="entry name" value="SMP_MUG190-like"/>
    <property type="match status" value="1"/>
</dbReference>
<evidence type="ECO:0000313" key="10">
    <source>
        <dbReference type="EMBL" id="ONH74916.1"/>
    </source>
</evidence>